<feature type="compositionally biased region" description="Basic and acidic residues" evidence="1">
    <location>
        <begin position="1"/>
        <end position="10"/>
    </location>
</feature>
<keyword evidence="4" id="KW-1185">Reference proteome</keyword>
<dbReference type="KEGG" id="plyc:GXP70_25465"/>
<feature type="transmembrane region" description="Helical" evidence="2">
    <location>
        <begin position="29"/>
        <end position="50"/>
    </location>
</feature>
<keyword evidence="2" id="KW-1133">Transmembrane helix</keyword>
<protein>
    <submittedName>
        <fullName evidence="3">Uncharacterized protein</fullName>
    </submittedName>
</protein>
<keyword evidence="2" id="KW-0812">Transmembrane</keyword>
<evidence type="ECO:0000256" key="1">
    <source>
        <dbReference type="SAM" id="MobiDB-lite"/>
    </source>
</evidence>
<name>A0A6C0G3C2_9BACL</name>
<accession>A0A6C0G3C2</accession>
<gene>
    <name evidence="3" type="ORF">GXP70_25465</name>
</gene>
<organism evidence="3 4">
    <name type="scientific">Paenibacillus lycopersici</name>
    <dbReference type="NCBI Taxonomy" id="2704462"/>
    <lineage>
        <taxon>Bacteria</taxon>
        <taxon>Bacillati</taxon>
        <taxon>Bacillota</taxon>
        <taxon>Bacilli</taxon>
        <taxon>Bacillales</taxon>
        <taxon>Paenibacillaceae</taxon>
        <taxon>Paenibacillus</taxon>
    </lineage>
</organism>
<sequence>MSKRDYESNENRTPACSGTDNRDAFDRAYFGNPGCMLVLIAVAAVVLYLYNRFS</sequence>
<dbReference type="Proteomes" id="UP000476064">
    <property type="component" value="Chromosome"/>
</dbReference>
<dbReference type="RefSeq" id="WP_162359412.1">
    <property type="nucleotide sequence ID" value="NZ_CP048209.1"/>
</dbReference>
<feature type="region of interest" description="Disordered" evidence="1">
    <location>
        <begin position="1"/>
        <end position="20"/>
    </location>
</feature>
<reference evidence="3 4" key="1">
    <citation type="submission" date="2020-01" db="EMBL/GenBank/DDBJ databases">
        <title>Paenibacillus sp. nov., isolated from tomato rhizosphere.</title>
        <authorList>
            <person name="Weon H.-Y."/>
            <person name="Lee S.A."/>
        </authorList>
    </citation>
    <scope>NUCLEOTIDE SEQUENCE [LARGE SCALE GENOMIC DNA]</scope>
    <source>
        <strain evidence="3 4">12200R-189</strain>
    </source>
</reference>
<evidence type="ECO:0000256" key="2">
    <source>
        <dbReference type="SAM" id="Phobius"/>
    </source>
</evidence>
<evidence type="ECO:0000313" key="4">
    <source>
        <dbReference type="Proteomes" id="UP000476064"/>
    </source>
</evidence>
<keyword evidence="2" id="KW-0472">Membrane</keyword>
<dbReference type="EMBL" id="CP048209">
    <property type="protein sequence ID" value="QHT62982.1"/>
    <property type="molecule type" value="Genomic_DNA"/>
</dbReference>
<dbReference type="AlphaFoldDB" id="A0A6C0G3C2"/>
<proteinExistence type="predicted"/>
<evidence type="ECO:0000313" key="3">
    <source>
        <dbReference type="EMBL" id="QHT62982.1"/>
    </source>
</evidence>